<keyword evidence="7 9" id="KW-1133">Transmembrane helix</keyword>
<evidence type="ECO:0000256" key="5">
    <source>
        <dbReference type="ARBA" id="ARBA00022741"/>
    </source>
</evidence>
<evidence type="ECO:0000313" key="12">
    <source>
        <dbReference type="Proteomes" id="UP001307889"/>
    </source>
</evidence>
<evidence type="ECO:0000256" key="3">
    <source>
        <dbReference type="ARBA" id="ARBA00022448"/>
    </source>
</evidence>
<accession>A0ABN7BIZ9</accession>
<dbReference type="InterPro" id="IPR017871">
    <property type="entry name" value="ABC_transporter-like_CS"/>
</dbReference>
<gene>
    <name evidence="11" type="ORF">NTJ_16206</name>
</gene>
<feature type="transmembrane region" description="Helical" evidence="9">
    <location>
        <begin position="619"/>
        <end position="639"/>
    </location>
</feature>
<evidence type="ECO:0000256" key="1">
    <source>
        <dbReference type="ARBA" id="ARBA00004141"/>
    </source>
</evidence>
<dbReference type="InterPro" id="IPR013525">
    <property type="entry name" value="ABC2_TM"/>
</dbReference>
<dbReference type="SUPFAM" id="SSF52540">
    <property type="entry name" value="P-loop containing nucleoside triphosphate hydrolases"/>
    <property type="match status" value="1"/>
</dbReference>
<dbReference type="EMBL" id="AP028924">
    <property type="protein sequence ID" value="BET03388.1"/>
    <property type="molecule type" value="Genomic_DNA"/>
</dbReference>
<dbReference type="Pfam" id="PF00005">
    <property type="entry name" value="ABC_tran"/>
    <property type="match status" value="1"/>
</dbReference>
<evidence type="ECO:0000256" key="9">
    <source>
        <dbReference type="SAM" id="Phobius"/>
    </source>
</evidence>
<keyword evidence="12" id="KW-1185">Reference proteome</keyword>
<dbReference type="InterPro" id="IPR003439">
    <property type="entry name" value="ABC_transporter-like_ATP-bd"/>
</dbReference>
<proteinExistence type="inferred from homology"/>
<feature type="transmembrane region" description="Helical" evidence="9">
    <location>
        <begin position="466"/>
        <end position="490"/>
    </location>
</feature>
<keyword evidence="4 9" id="KW-0812">Transmembrane</keyword>
<dbReference type="InterPro" id="IPR043926">
    <property type="entry name" value="ABCG_dom"/>
</dbReference>
<comment type="subcellular location">
    <subcellularLocation>
        <location evidence="1">Membrane</location>
        <topology evidence="1">Multi-pass membrane protein</topology>
    </subcellularLocation>
</comment>
<dbReference type="Gene3D" id="3.40.50.300">
    <property type="entry name" value="P-loop containing nucleotide triphosphate hydrolases"/>
    <property type="match status" value="1"/>
</dbReference>
<feature type="transmembrane region" description="Helical" evidence="9">
    <location>
        <begin position="422"/>
        <end position="446"/>
    </location>
</feature>
<comment type="similarity">
    <text evidence="2">Belongs to the ABC transporter superfamily. ABCG family. Eye pigment precursor importer (TC 3.A.1.204) subfamily.</text>
</comment>
<feature type="transmembrane region" description="Helical" evidence="9">
    <location>
        <begin position="502"/>
        <end position="526"/>
    </location>
</feature>
<dbReference type="PROSITE" id="PS00211">
    <property type="entry name" value="ABC_TRANSPORTER_1"/>
    <property type="match status" value="1"/>
</dbReference>
<dbReference type="Proteomes" id="UP001307889">
    <property type="component" value="Chromosome 16"/>
</dbReference>
<dbReference type="PANTHER" id="PTHR48041">
    <property type="entry name" value="ABC TRANSPORTER G FAMILY MEMBER 28"/>
    <property type="match status" value="1"/>
</dbReference>
<keyword evidence="8 9" id="KW-0472">Membrane</keyword>
<evidence type="ECO:0000256" key="2">
    <source>
        <dbReference type="ARBA" id="ARBA00005814"/>
    </source>
</evidence>
<name>A0ABN7BIZ9_9HEMI</name>
<keyword evidence="5" id="KW-0547">Nucleotide-binding</keyword>
<sequence length="645" mass="72847">MNKIQASSESLLDGIGATLSSAVEPEDQVTYAWKSVNVTAYSKGRFIHRFLSRKNAVLNTKKIIDDVTGIARPGEMLALMGASGAGKSTLLNTLTYRVSRTLDVSGDLLINGLPFDSTLMSFLAAYVQQEDIFLGNLTVMEHLEFAAKVVMARGTKKALRKERIHSLIEELNLSKCQNTRIGIPGKKKGISGGEMKRLAFATGLLNNPPLMFCDEPTSGLDSFMSKNVVLLLKRLALQGRTIITTIHQPSSEVYFLFDKVMFLAEGRVAFIGSPADANVFFASIGAVCPANFNPADFLVSRLATQYEDLTPGAIPQSQFLSNVYERYQSSRYAKNVLDDIHESREAMVKKLRLSMTMNKFKNLHYAQPWRVQFSALLVRSFWDIIKSRELVTWKFLQTILVALVFGALYWNQGNDQDSVLNINGAIFISVMNLCLNNVFSVIHVFIEELPVFLREHYNGMYRVDAYFLSKTLVELPVHIILPIVYVSVMYYMVNLNPSYERFLWHALVQVTVANIGTSFGYFIGIITNDLSLALNCATPMIIPLILFSGFLLNIDTLWKYLSWVRYMSWFYYAMEALLVVQWDGNEYINCTRPQTTCPSNGTVVLGMFSYKTENFQFDLYMMGLMVILLRLFALSALQLRVMKKN</sequence>
<evidence type="ECO:0000256" key="8">
    <source>
        <dbReference type="ARBA" id="ARBA00023136"/>
    </source>
</evidence>
<evidence type="ECO:0000256" key="4">
    <source>
        <dbReference type="ARBA" id="ARBA00022692"/>
    </source>
</evidence>
<dbReference type="InterPro" id="IPR050352">
    <property type="entry name" value="ABCG_transporters"/>
</dbReference>
<keyword evidence="6" id="KW-0067">ATP-binding</keyword>
<dbReference type="InterPro" id="IPR027417">
    <property type="entry name" value="P-loop_NTPase"/>
</dbReference>
<feature type="transmembrane region" description="Helical" evidence="9">
    <location>
        <begin position="390"/>
        <end position="410"/>
    </location>
</feature>
<evidence type="ECO:0000256" key="7">
    <source>
        <dbReference type="ARBA" id="ARBA00022989"/>
    </source>
</evidence>
<evidence type="ECO:0000259" key="10">
    <source>
        <dbReference type="PROSITE" id="PS50893"/>
    </source>
</evidence>
<organism evidence="11 12">
    <name type="scientific">Nesidiocoris tenuis</name>
    <dbReference type="NCBI Taxonomy" id="355587"/>
    <lineage>
        <taxon>Eukaryota</taxon>
        <taxon>Metazoa</taxon>
        <taxon>Ecdysozoa</taxon>
        <taxon>Arthropoda</taxon>
        <taxon>Hexapoda</taxon>
        <taxon>Insecta</taxon>
        <taxon>Pterygota</taxon>
        <taxon>Neoptera</taxon>
        <taxon>Paraneoptera</taxon>
        <taxon>Hemiptera</taxon>
        <taxon>Heteroptera</taxon>
        <taxon>Panheteroptera</taxon>
        <taxon>Cimicomorpha</taxon>
        <taxon>Miridae</taxon>
        <taxon>Dicyphina</taxon>
        <taxon>Nesidiocoris</taxon>
    </lineage>
</organism>
<feature type="transmembrane region" description="Helical" evidence="9">
    <location>
        <begin position="532"/>
        <end position="552"/>
    </location>
</feature>
<evidence type="ECO:0000256" key="6">
    <source>
        <dbReference type="ARBA" id="ARBA00022840"/>
    </source>
</evidence>
<dbReference type="SMART" id="SM00382">
    <property type="entry name" value="AAA"/>
    <property type="match status" value="1"/>
</dbReference>
<evidence type="ECO:0000313" key="11">
    <source>
        <dbReference type="EMBL" id="BET03388.1"/>
    </source>
</evidence>
<protein>
    <recommendedName>
        <fullName evidence="10">ABC transporter domain-containing protein</fullName>
    </recommendedName>
</protein>
<keyword evidence="3" id="KW-0813">Transport</keyword>
<dbReference type="Pfam" id="PF19055">
    <property type="entry name" value="ABC2_membrane_7"/>
    <property type="match status" value="1"/>
</dbReference>
<feature type="domain" description="ABC transporter" evidence="10">
    <location>
        <begin position="48"/>
        <end position="290"/>
    </location>
</feature>
<dbReference type="PROSITE" id="PS50893">
    <property type="entry name" value="ABC_TRANSPORTER_2"/>
    <property type="match status" value="1"/>
</dbReference>
<dbReference type="CDD" id="cd03213">
    <property type="entry name" value="ABCG_EPDR"/>
    <property type="match status" value="1"/>
</dbReference>
<dbReference type="PANTHER" id="PTHR48041:SF139">
    <property type="entry name" value="PROTEIN SCARLET"/>
    <property type="match status" value="1"/>
</dbReference>
<dbReference type="Pfam" id="PF01061">
    <property type="entry name" value="ABC2_membrane"/>
    <property type="match status" value="1"/>
</dbReference>
<dbReference type="InterPro" id="IPR003593">
    <property type="entry name" value="AAA+_ATPase"/>
</dbReference>
<reference evidence="11 12" key="1">
    <citation type="submission" date="2023-09" db="EMBL/GenBank/DDBJ databases">
        <title>Nesidiocoris tenuis whole genome shotgun sequence.</title>
        <authorList>
            <person name="Shibata T."/>
            <person name="Shimoda M."/>
            <person name="Kobayashi T."/>
            <person name="Uehara T."/>
        </authorList>
    </citation>
    <scope>NUCLEOTIDE SEQUENCE [LARGE SCALE GENOMIC DNA]</scope>
    <source>
        <strain evidence="11 12">Japan</strain>
    </source>
</reference>